<dbReference type="Proteomes" id="UP000435304">
    <property type="component" value="Unassembled WGS sequence"/>
</dbReference>
<dbReference type="SUPFAM" id="SSF109854">
    <property type="entry name" value="DinB/YfiT-like putative metalloenzymes"/>
    <property type="match status" value="1"/>
</dbReference>
<proteinExistence type="predicted"/>
<dbReference type="AlphaFoldDB" id="A0A6A9V008"/>
<keyword evidence="3" id="KW-1185">Reference proteome</keyword>
<organism evidence="2 3">
    <name type="scientific">Auraticoccus cholistanensis</name>
    <dbReference type="NCBI Taxonomy" id="2656650"/>
    <lineage>
        <taxon>Bacteria</taxon>
        <taxon>Bacillati</taxon>
        <taxon>Actinomycetota</taxon>
        <taxon>Actinomycetes</taxon>
        <taxon>Propionibacteriales</taxon>
        <taxon>Propionibacteriaceae</taxon>
        <taxon>Auraticoccus</taxon>
    </lineage>
</organism>
<accession>A0A6A9V008</accession>
<evidence type="ECO:0000313" key="3">
    <source>
        <dbReference type="Proteomes" id="UP000435304"/>
    </source>
</evidence>
<feature type="domain" description="Mycothiol-dependent maleylpyruvate isomerase metal-binding" evidence="1">
    <location>
        <begin position="4"/>
        <end position="39"/>
    </location>
</feature>
<dbReference type="GO" id="GO:0046872">
    <property type="term" value="F:metal ion binding"/>
    <property type="evidence" value="ECO:0007669"/>
    <property type="project" value="InterPro"/>
</dbReference>
<reference evidence="2 3" key="1">
    <citation type="submission" date="2019-12" db="EMBL/GenBank/DDBJ databases">
        <title>Auraticoccus cholistani sp. nov., an actinomycete isolated from soil of Cholistan desert.</title>
        <authorList>
            <person name="Cheema M.T."/>
        </authorList>
    </citation>
    <scope>NUCLEOTIDE SEQUENCE [LARGE SCALE GENOMIC DNA]</scope>
    <source>
        <strain evidence="2 3">F435</strain>
    </source>
</reference>
<protein>
    <recommendedName>
        <fullName evidence="1">Mycothiol-dependent maleylpyruvate isomerase metal-binding domain-containing protein</fullName>
    </recommendedName>
</protein>
<dbReference type="Gene3D" id="1.20.120.450">
    <property type="entry name" value="dinb family like domain"/>
    <property type="match status" value="1"/>
</dbReference>
<dbReference type="Pfam" id="PF11716">
    <property type="entry name" value="MDMPI_N"/>
    <property type="match status" value="1"/>
</dbReference>
<evidence type="ECO:0000259" key="1">
    <source>
        <dbReference type="Pfam" id="PF11716"/>
    </source>
</evidence>
<evidence type="ECO:0000313" key="2">
    <source>
        <dbReference type="EMBL" id="MVA74769.1"/>
    </source>
</evidence>
<gene>
    <name evidence="2" type="ORF">GC722_01780</name>
</gene>
<dbReference type="InterPro" id="IPR034660">
    <property type="entry name" value="DinB/YfiT-like"/>
</dbReference>
<name>A0A6A9V008_9ACTN</name>
<comment type="caution">
    <text evidence="2">The sequence shown here is derived from an EMBL/GenBank/DDBJ whole genome shotgun (WGS) entry which is preliminary data.</text>
</comment>
<dbReference type="RefSeq" id="WP_197429690.1">
    <property type="nucleotide sequence ID" value="NZ_WPCU01000003.1"/>
</dbReference>
<dbReference type="EMBL" id="WPCU01000003">
    <property type="protein sequence ID" value="MVA74769.1"/>
    <property type="molecule type" value="Genomic_DNA"/>
</dbReference>
<sequence>MPDLTAQTRELTRLLAGVGDEALTAPTPCPDYDVAGLLARTLALSGRDPSWTPPPRPRP</sequence>
<dbReference type="InterPro" id="IPR024344">
    <property type="entry name" value="MDMPI_metal-binding"/>
</dbReference>